<dbReference type="Gene3D" id="1.25.10.10">
    <property type="entry name" value="Leucine-rich Repeat Variant"/>
    <property type="match status" value="1"/>
</dbReference>
<dbReference type="PRINTS" id="PR01869">
    <property type="entry name" value="BCATNINFAMLY"/>
</dbReference>
<feature type="region of interest" description="Disordered" evidence="3">
    <location>
        <begin position="746"/>
        <end position="805"/>
    </location>
</feature>
<evidence type="ECO:0000256" key="2">
    <source>
        <dbReference type="PROSITE-ProRule" id="PRU00259"/>
    </source>
</evidence>
<dbReference type="Proteomes" id="UP000887566">
    <property type="component" value="Unplaced"/>
</dbReference>
<dbReference type="PROSITE" id="PS50176">
    <property type="entry name" value="ARM_REPEAT"/>
    <property type="match status" value="1"/>
</dbReference>
<feature type="compositionally biased region" description="Low complexity" evidence="3">
    <location>
        <begin position="762"/>
        <end position="773"/>
    </location>
</feature>
<dbReference type="InterPro" id="IPR000225">
    <property type="entry name" value="Armadillo"/>
</dbReference>
<organism evidence="4 5">
    <name type="scientific">Plectus sambesii</name>
    <dbReference type="NCBI Taxonomy" id="2011161"/>
    <lineage>
        <taxon>Eukaryota</taxon>
        <taxon>Metazoa</taxon>
        <taxon>Ecdysozoa</taxon>
        <taxon>Nematoda</taxon>
        <taxon>Chromadorea</taxon>
        <taxon>Plectida</taxon>
        <taxon>Plectina</taxon>
        <taxon>Plectoidea</taxon>
        <taxon>Plectidae</taxon>
        <taxon>Plectus</taxon>
    </lineage>
</organism>
<dbReference type="GO" id="GO:0045296">
    <property type="term" value="F:cadherin binding"/>
    <property type="evidence" value="ECO:0007669"/>
    <property type="project" value="InterPro"/>
</dbReference>
<evidence type="ECO:0000313" key="5">
    <source>
        <dbReference type="WBParaSite" id="PSAMB.scaffold3901size16479.g22877.t1"/>
    </source>
</evidence>
<evidence type="ECO:0000313" key="4">
    <source>
        <dbReference type="Proteomes" id="UP000887566"/>
    </source>
</evidence>
<feature type="repeat" description="ARM" evidence="2">
    <location>
        <begin position="321"/>
        <end position="364"/>
    </location>
</feature>
<dbReference type="InterPro" id="IPR013284">
    <property type="entry name" value="Beta-catenin"/>
</dbReference>
<sequence length="805" mass="88945">MHHQQPGQNLPPSASHVQPSPFAQSQTRGHGLLQHANPQQMQSNQAPMIPSNQQGMQKVHSWTQQHHFVDSGVQSMTPSTAMSSAVSVMSGTSSMQDEYAGPNLADLTDTQQRKFDNIPSEFTSHQPFGANQADRDPNAIANAIPDLIGLLDDSDEVVVEQAAMMVRKFVKLEAKQPFAESVVQNSNLVMALWKVLKTHRRPEIINTVLWALFHISMRSDGLEKLKQIVESHNGQFIVELLAHLSSETAYKPALMTLHNLLQESSKQGSTACRLAQQANGLRAVVNLLDGNNEKFLSIAVDCARLLYRQSPEQKIRFLQAGGPMKLVNILRVYQHENLLATTTRALLPLSNCTQNARAIVEAGGIQALQLRLDHGSQRLVSSSLDCLRNLSDVPTGDMDITDLLRKLLHLLAGNDGNVVLYCVWILSNMCANNKLNKEYLCKNNALMSFIRVLQTASNGQYVLSNVKSPAQHQGVMEDVQEGALAAIRQLCVGHDGAAQVQLALLNLPGAAELYLSKLVAMRPAVLKQMLQVLNKAAAQDQNLPTFRDTKIILPNEQRDTDFCEQITCVLRVACFSIDLTEVENVKVADLIWLSMSTLQHLAADDVMFRRILILMKSPDFAVGPQRSLLAPLFVLSHPHCNENIQRSALGLLNELTTDQEIATLLLRDQNYVAMFDHFANSQIQANATYAIKLLEKLNAHHQRMSGGVNDRPPREEFYQPQAVWNEEQMGGATGGDDPFANVFYQQSQMQQQRPPRASGGAMSYDPSPMMDSMHLGSPASPWHSGTHNAPPYPAPSASNQFGGYQ</sequence>
<dbReference type="SMART" id="SM00185">
    <property type="entry name" value="ARM"/>
    <property type="match status" value="8"/>
</dbReference>
<feature type="compositionally biased region" description="Polar residues" evidence="3">
    <location>
        <begin position="1"/>
        <end position="28"/>
    </location>
</feature>
<accession>A0A914WCZ9</accession>
<keyword evidence="1" id="KW-0217">Developmental protein</keyword>
<evidence type="ECO:0000256" key="3">
    <source>
        <dbReference type="SAM" id="MobiDB-lite"/>
    </source>
</evidence>
<evidence type="ECO:0000256" key="1">
    <source>
        <dbReference type="ARBA" id="ARBA00022473"/>
    </source>
</evidence>
<proteinExistence type="predicted"/>
<dbReference type="PANTHER" id="PTHR45976">
    <property type="entry name" value="ARMADILLO SEGMENT POLARITY PROTEIN"/>
    <property type="match status" value="1"/>
</dbReference>
<dbReference type="InterPro" id="IPR016024">
    <property type="entry name" value="ARM-type_fold"/>
</dbReference>
<reference evidence="5" key="1">
    <citation type="submission" date="2022-11" db="UniProtKB">
        <authorList>
            <consortium name="WormBaseParasite"/>
        </authorList>
    </citation>
    <scope>IDENTIFICATION</scope>
</reference>
<dbReference type="SUPFAM" id="SSF48371">
    <property type="entry name" value="ARM repeat"/>
    <property type="match status" value="1"/>
</dbReference>
<dbReference type="AlphaFoldDB" id="A0A914WCZ9"/>
<dbReference type="WBParaSite" id="PSAMB.scaffold3901size16479.g22877.t1">
    <property type="protein sequence ID" value="PSAMB.scaffold3901size16479.g22877.t1"/>
    <property type="gene ID" value="PSAMB.scaffold3901size16479.g22877"/>
</dbReference>
<keyword evidence="4" id="KW-1185">Reference proteome</keyword>
<dbReference type="InterPro" id="IPR011989">
    <property type="entry name" value="ARM-like"/>
</dbReference>
<feature type="region of interest" description="Disordered" evidence="3">
    <location>
        <begin position="1"/>
        <end position="29"/>
    </location>
</feature>
<protein>
    <submittedName>
        <fullName evidence="5">Beta-catenin</fullName>
    </submittedName>
</protein>
<dbReference type="GO" id="GO:0007155">
    <property type="term" value="P:cell adhesion"/>
    <property type="evidence" value="ECO:0007669"/>
    <property type="project" value="InterPro"/>
</dbReference>
<name>A0A914WCZ9_9BILA</name>